<keyword evidence="5" id="KW-0560">Oxidoreductase</keyword>
<dbReference type="OrthoDB" id="424974at2759"/>
<evidence type="ECO:0000256" key="3">
    <source>
        <dbReference type="ARBA" id="ARBA00022630"/>
    </source>
</evidence>
<evidence type="ECO:0000313" key="8">
    <source>
        <dbReference type="Proteomes" id="UP000011083"/>
    </source>
</evidence>
<dbReference type="RefSeq" id="XP_004339638.1">
    <property type="nucleotide sequence ID" value="XM_004339590.1"/>
</dbReference>
<dbReference type="InterPro" id="IPR036188">
    <property type="entry name" value="FAD/NAD-bd_sf"/>
</dbReference>
<gene>
    <name evidence="7" type="ORF">ACA1_063890</name>
</gene>
<dbReference type="PANTHER" id="PTHR10961:SF7">
    <property type="entry name" value="FAD DEPENDENT OXIDOREDUCTASE DOMAIN-CONTAINING PROTEIN"/>
    <property type="match status" value="1"/>
</dbReference>
<evidence type="ECO:0000259" key="6">
    <source>
        <dbReference type="Pfam" id="PF01266"/>
    </source>
</evidence>
<dbReference type="InterPro" id="IPR045170">
    <property type="entry name" value="MTOX"/>
</dbReference>
<comment type="cofactor">
    <cofactor evidence="1">
        <name>FAD</name>
        <dbReference type="ChEBI" id="CHEBI:57692"/>
    </cofactor>
</comment>
<evidence type="ECO:0000256" key="2">
    <source>
        <dbReference type="ARBA" id="ARBA00010989"/>
    </source>
</evidence>
<dbReference type="SUPFAM" id="SSF51905">
    <property type="entry name" value="FAD/NAD(P)-binding domain"/>
    <property type="match status" value="1"/>
</dbReference>
<proteinExistence type="inferred from homology"/>
<keyword evidence="8" id="KW-1185">Reference proteome</keyword>
<dbReference type="STRING" id="1257118.L8GXC2"/>
<dbReference type="GeneID" id="14917948"/>
<evidence type="ECO:0000256" key="1">
    <source>
        <dbReference type="ARBA" id="ARBA00001974"/>
    </source>
</evidence>
<dbReference type="Proteomes" id="UP000011083">
    <property type="component" value="Unassembled WGS sequence"/>
</dbReference>
<evidence type="ECO:0000313" key="7">
    <source>
        <dbReference type="EMBL" id="ELR17625.1"/>
    </source>
</evidence>
<name>L8GXC2_ACACF</name>
<dbReference type="KEGG" id="acan:ACA1_063890"/>
<dbReference type="AlphaFoldDB" id="L8GXC2"/>
<keyword evidence="3" id="KW-0285">Flavoprotein</keyword>
<dbReference type="Gene3D" id="3.50.50.60">
    <property type="entry name" value="FAD/NAD(P)-binding domain"/>
    <property type="match status" value="1"/>
</dbReference>
<organism evidence="7 8">
    <name type="scientific">Acanthamoeba castellanii (strain ATCC 30010 / Neff)</name>
    <dbReference type="NCBI Taxonomy" id="1257118"/>
    <lineage>
        <taxon>Eukaryota</taxon>
        <taxon>Amoebozoa</taxon>
        <taxon>Discosea</taxon>
        <taxon>Longamoebia</taxon>
        <taxon>Centramoebida</taxon>
        <taxon>Acanthamoebidae</taxon>
        <taxon>Acanthamoeba</taxon>
    </lineage>
</organism>
<keyword evidence="4" id="KW-0274">FAD</keyword>
<dbReference type="EMBL" id="KB007974">
    <property type="protein sequence ID" value="ELR17625.1"/>
    <property type="molecule type" value="Genomic_DNA"/>
</dbReference>
<feature type="domain" description="FAD dependent oxidoreductase" evidence="6">
    <location>
        <begin position="24"/>
        <end position="332"/>
    </location>
</feature>
<dbReference type="GO" id="GO:0050660">
    <property type="term" value="F:flavin adenine dinucleotide binding"/>
    <property type="evidence" value="ECO:0007669"/>
    <property type="project" value="InterPro"/>
</dbReference>
<sequence>MEVPRPAYGFEFGEPPKDIRSSYDVVVIGLGGLGAAALYWVARKQKAGEVSVLGLEQYDLFHHRGGSQDHSRIIRLAQSAPWYTKIAPHMYFALLPRVAWKTVEDEAGIELVHRTGGLVFGPKDNKDLDDYARAMAVNEVPFDDLTAEEAMKRWPQLTLTPNYRVLYQADAGIVNPRLANSTHITLARKRGAHVLDQTKVTEIIPIGKEGAKVVTSKGEFTCKRLIICAGPWTNHCLKPFGLEVPIKTTKEQITYWATPNLREFSPSRFPVWISVEEKDCYYGFPVYGEVGTKAGVHIGGKEVDPDTRGFEPDVDLLNNIEAYMAKTMPGARSMLPSTLPGTPILTDTFLTFNCNPVGPRLYTKTCLYANTLDDDLIVDTLPNFPQVSLTVGCTCKEAFLV</sequence>
<dbReference type="VEuPathDB" id="AmoebaDB:ACA1_063890"/>
<reference evidence="7 8" key="1">
    <citation type="journal article" date="2013" name="Genome Biol.">
        <title>Genome of Acanthamoeba castellanii highlights extensive lateral gene transfer and early evolution of tyrosine kinase signaling.</title>
        <authorList>
            <person name="Clarke M."/>
            <person name="Lohan A.J."/>
            <person name="Liu B."/>
            <person name="Lagkouvardos I."/>
            <person name="Roy S."/>
            <person name="Zafar N."/>
            <person name="Bertelli C."/>
            <person name="Schilde C."/>
            <person name="Kianianmomeni A."/>
            <person name="Burglin T.R."/>
            <person name="Frech C."/>
            <person name="Turcotte B."/>
            <person name="Kopec K.O."/>
            <person name="Synnott J.M."/>
            <person name="Choo C."/>
            <person name="Paponov I."/>
            <person name="Finkler A."/>
            <person name="Soon Heng Tan C."/>
            <person name="Hutchins A.P."/>
            <person name="Weinmeier T."/>
            <person name="Rattei T."/>
            <person name="Chu J.S."/>
            <person name="Gimenez G."/>
            <person name="Irimia M."/>
            <person name="Rigden D.J."/>
            <person name="Fitzpatrick D.A."/>
            <person name="Lorenzo-Morales J."/>
            <person name="Bateman A."/>
            <person name="Chiu C.H."/>
            <person name="Tang P."/>
            <person name="Hegemann P."/>
            <person name="Fromm H."/>
            <person name="Raoult D."/>
            <person name="Greub G."/>
            <person name="Miranda-Saavedra D."/>
            <person name="Chen N."/>
            <person name="Nash P."/>
            <person name="Ginger M.L."/>
            <person name="Horn M."/>
            <person name="Schaap P."/>
            <person name="Caler L."/>
            <person name="Loftus B."/>
        </authorList>
    </citation>
    <scope>NUCLEOTIDE SEQUENCE [LARGE SCALE GENOMIC DNA]</scope>
    <source>
        <strain evidence="7 8">Neff</strain>
    </source>
</reference>
<dbReference type="InterPro" id="IPR006076">
    <property type="entry name" value="FAD-dep_OxRdtase"/>
</dbReference>
<evidence type="ECO:0000256" key="5">
    <source>
        <dbReference type="ARBA" id="ARBA00023002"/>
    </source>
</evidence>
<dbReference type="PANTHER" id="PTHR10961">
    <property type="entry name" value="PEROXISOMAL SARCOSINE OXIDASE"/>
    <property type="match status" value="1"/>
</dbReference>
<dbReference type="Pfam" id="PF01266">
    <property type="entry name" value="DAO"/>
    <property type="match status" value="1"/>
</dbReference>
<comment type="similarity">
    <text evidence="2">Belongs to the MSOX/MTOX family.</text>
</comment>
<dbReference type="OMA" id="VWIWGGE"/>
<dbReference type="Gene3D" id="3.30.9.10">
    <property type="entry name" value="D-Amino Acid Oxidase, subunit A, domain 2"/>
    <property type="match status" value="1"/>
</dbReference>
<dbReference type="GO" id="GO:0008115">
    <property type="term" value="F:sarcosine oxidase activity"/>
    <property type="evidence" value="ECO:0007669"/>
    <property type="project" value="TreeGrafter"/>
</dbReference>
<protein>
    <submittedName>
        <fullName evidence="7">Sarcosine oxidase</fullName>
    </submittedName>
</protein>
<accession>L8GXC2</accession>
<evidence type="ECO:0000256" key="4">
    <source>
        <dbReference type="ARBA" id="ARBA00022827"/>
    </source>
</evidence>